<organism evidence="1 2">
    <name type="scientific">Panagrolaimus davidi</name>
    <dbReference type="NCBI Taxonomy" id="227884"/>
    <lineage>
        <taxon>Eukaryota</taxon>
        <taxon>Metazoa</taxon>
        <taxon>Ecdysozoa</taxon>
        <taxon>Nematoda</taxon>
        <taxon>Chromadorea</taxon>
        <taxon>Rhabditida</taxon>
        <taxon>Tylenchina</taxon>
        <taxon>Panagrolaimomorpha</taxon>
        <taxon>Panagrolaimoidea</taxon>
        <taxon>Panagrolaimidae</taxon>
        <taxon>Panagrolaimus</taxon>
    </lineage>
</organism>
<dbReference type="AlphaFoldDB" id="A0A914QMR2"/>
<protein>
    <submittedName>
        <fullName evidence="2">Uncharacterized protein</fullName>
    </submittedName>
</protein>
<proteinExistence type="predicted"/>
<dbReference type="Proteomes" id="UP000887578">
    <property type="component" value="Unplaced"/>
</dbReference>
<name>A0A914QMR2_9BILA</name>
<reference evidence="2" key="1">
    <citation type="submission" date="2022-11" db="UniProtKB">
        <authorList>
            <consortium name="WormBaseParasite"/>
        </authorList>
    </citation>
    <scope>IDENTIFICATION</scope>
</reference>
<sequence length="126" mass="14538">MAGNSPMFWIPRGMNNPNHNRISFAARLLSVMRLEEKHRCEGNKGQFQCFNVARITFTGCRHSTCFGKRLQLIAKFNDAPTCPTQRSSNRLTKLKLREFRVFCSSHGNEQTTKLMYIPIVCTFAYD</sequence>
<accession>A0A914QMR2</accession>
<evidence type="ECO:0000313" key="1">
    <source>
        <dbReference type="Proteomes" id="UP000887578"/>
    </source>
</evidence>
<evidence type="ECO:0000313" key="2">
    <source>
        <dbReference type="WBParaSite" id="PDA_v2.g2865.t1"/>
    </source>
</evidence>
<dbReference type="WBParaSite" id="PDA_v2.g2865.t1">
    <property type="protein sequence ID" value="PDA_v2.g2865.t1"/>
    <property type="gene ID" value="PDA_v2.g2865"/>
</dbReference>
<keyword evidence="1" id="KW-1185">Reference proteome</keyword>